<gene>
    <name evidence="2" type="ORF">OCS65_28650</name>
</gene>
<feature type="domain" description="DUF4209" evidence="1">
    <location>
        <begin position="281"/>
        <end position="315"/>
    </location>
</feature>
<dbReference type="GeneID" id="83624477"/>
<organism evidence="2 3">
    <name type="scientific">Rhodococcus aetherivorans</name>
    <dbReference type="NCBI Taxonomy" id="191292"/>
    <lineage>
        <taxon>Bacteria</taxon>
        <taxon>Bacillati</taxon>
        <taxon>Actinomycetota</taxon>
        <taxon>Actinomycetes</taxon>
        <taxon>Mycobacteriales</taxon>
        <taxon>Nocardiaceae</taxon>
        <taxon>Rhodococcus</taxon>
    </lineage>
</organism>
<keyword evidence="2" id="KW-0614">Plasmid</keyword>
<name>A0AA46SGR9_9NOCA</name>
<dbReference type="RefSeq" id="WP_263510499.1">
    <property type="nucleotide sequence ID" value="NZ_CP106984.1"/>
</dbReference>
<evidence type="ECO:0000313" key="3">
    <source>
        <dbReference type="Proteomes" id="UP001163947"/>
    </source>
</evidence>
<dbReference type="AlphaFoldDB" id="A0AA46SGR9"/>
<evidence type="ECO:0000313" key="2">
    <source>
        <dbReference type="EMBL" id="UYF97232.1"/>
    </source>
</evidence>
<dbReference type="Pfam" id="PF13910">
    <property type="entry name" value="DUF4209"/>
    <property type="match status" value="1"/>
</dbReference>
<reference evidence="2" key="1">
    <citation type="submission" date="2022-09" db="EMBL/GenBank/DDBJ databases">
        <title>The genome sequence of Rhodococcus aetherivorans N1.</title>
        <authorList>
            <person name="Jiang W."/>
        </authorList>
    </citation>
    <scope>NUCLEOTIDE SEQUENCE</scope>
    <source>
        <strain evidence="2">N1</strain>
        <plasmid evidence="2">pN1</plasmid>
    </source>
</reference>
<dbReference type="Proteomes" id="UP001163947">
    <property type="component" value="Plasmid pN1"/>
</dbReference>
<dbReference type="EMBL" id="CP106984">
    <property type="protein sequence ID" value="UYF97232.1"/>
    <property type="molecule type" value="Genomic_DNA"/>
</dbReference>
<proteinExistence type="predicted"/>
<evidence type="ECO:0000259" key="1">
    <source>
        <dbReference type="Pfam" id="PF13910"/>
    </source>
</evidence>
<dbReference type="InterPro" id="IPR025209">
    <property type="entry name" value="DUF4209"/>
</dbReference>
<accession>A0AA46SGR9</accession>
<sequence>MRRKLLGSSATNDERVAVDSDEVEAYIREADASPHPSVEMMRLEQAAKIATRRGLQNKVREIASRMQSISSEDLAMVTIRTPITLPAWVAEAVLDQFTQHADWRPGVTLFMEMEDPPSGRVSSHRTFATGNRDALRRVLQTVIISPSGLPRSTLVTEADEDRHEIATASRIYAETQGHLLVGALMRISEKYGIPDVDDLAALIVDRGASDTRLARSLAKGFHYFWIGDYEAAISIVIPKIEAAARDLLRALDEGIYRVQVSKDPGGYPGMYALFTELEKLALDEDWTWFLRWLLLGPIGLNLRNEVAHGFLCDPRPEHVALVLRAAAVLITAAPEAEQRHVDLFPALKPLSGVIGIADNALSALSGIGARLHALTLAQRLRLQRHNTD</sequence>
<protein>
    <submittedName>
        <fullName evidence="2">DUF4209 domain-containing protein</fullName>
    </submittedName>
</protein>
<geneLocation type="plasmid" evidence="2 3">
    <name>pN1</name>
</geneLocation>